<dbReference type="SUPFAM" id="SSF52540">
    <property type="entry name" value="P-loop containing nucleoside triphosphate hydrolases"/>
    <property type="match status" value="1"/>
</dbReference>
<dbReference type="NCBIfam" id="TIGR00277">
    <property type="entry name" value="HDIG"/>
    <property type="match status" value="1"/>
</dbReference>
<organism evidence="3 4">
    <name type="scientific">Desulfomicrobium baculatum (strain DSM 4028 / VKM B-1378 / X)</name>
    <name type="common">Desulfovibrio baculatus</name>
    <dbReference type="NCBI Taxonomy" id="525897"/>
    <lineage>
        <taxon>Bacteria</taxon>
        <taxon>Pseudomonadati</taxon>
        <taxon>Thermodesulfobacteriota</taxon>
        <taxon>Desulfovibrionia</taxon>
        <taxon>Desulfovibrionales</taxon>
        <taxon>Desulfomicrobiaceae</taxon>
        <taxon>Desulfomicrobium</taxon>
    </lineage>
</organism>
<dbReference type="HOGENOM" id="CLU_059923_1_0_7"/>
<dbReference type="Proteomes" id="UP000002216">
    <property type="component" value="Chromosome"/>
</dbReference>
<dbReference type="InterPro" id="IPR006675">
    <property type="entry name" value="HDIG_dom"/>
</dbReference>
<dbReference type="eggNOG" id="COG4639">
    <property type="taxonomic scope" value="Bacteria"/>
</dbReference>
<accession>C7LRX7</accession>
<keyword evidence="4" id="KW-1185">Reference proteome</keyword>
<dbReference type="AlphaFoldDB" id="C7LRX7"/>
<dbReference type="InterPro" id="IPR006674">
    <property type="entry name" value="HD_domain"/>
</dbReference>
<dbReference type="OrthoDB" id="9805698at2"/>
<keyword evidence="3" id="KW-0378">Hydrolase</keyword>
<dbReference type="Gene3D" id="1.10.3210.10">
    <property type="entry name" value="Hypothetical protein af1432"/>
    <property type="match status" value="1"/>
</dbReference>
<dbReference type="eggNOG" id="COG2206">
    <property type="taxonomic scope" value="Bacteria"/>
</dbReference>
<dbReference type="InterPro" id="IPR003607">
    <property type="entry name" value="HD/PDEase_dom"/>
</dbReference>
<dbReference type="RefSeq" id="WP_015773456.1">
    <property type="nucleotide sequence ID" value="NC_013173.1"/>
</dbReference>
<dbReference type="InterPro" id="IPR050124">
    <property type="entry name" value="tRNA_CCA-adding_enzyme"/>
</dbReference>
<dbReference type="InterPro" id="IPR027417">
    <property type="entry name" value="P-loop_NTPase"/>
</dbReference>
<proteinExistence type="predicted"/>
<dbReference type="GO" id="GO:0016787">
    <property type="term" value="F:hydrolase activity"/>
    <property type="evidence" value="ECO:0007669"/>
    <property type="project" value="UniProtKB-KW"/>
</dbReference>
<keyword evidence="1" id="KW-0547">Nucleotide-binding</keyword>
<dbReference type="CDD" id="cd00077">
    <property type="entry name" value="HDc"/>
    <property type="match status" value="1"/>
</dbReference>
<dbReference type="EMBL" id="CP001629">
    <property type="protein sequence ID" value="ACU89360.1"/>
    <property type="molecule type" value="Genomic_DNA"/>
</dbReference>
<protein>
    <submittedName>
        <fullName evidence="3">Metal dependent phosphohydrolase</fullName>
    </submittedName>
</protein>
<dbReference type="GO" id="GO:0000166">
    <property type="term" value="F:nucleotide binding"/>
    <property type="evidence" value="ECO:0007669"/>
    <property type="project" value="UniProtKB-KW"/>
</dbReference>
<dbReference type="Pfam" id="PF01966">
    <property type="entry name" value="HD"/>
    <property type="match status" value="1"/>
</dbReference>
<sequence length="376" mass="43702">MFNLKKVIPDQSDWTIRWDKVCSEFPELSALRGCPQSDRYHGEGDVWEHTKMVCESLVALSEWRSLRPDDRENLFLAALLHDIGKPGTTKDDDGVITARKHAQRGAILARNYLWERDVPLTRRELIVQLVLFHQAPLHLMRMNNAEKLVLRISCSVRCDHLALLARADCLGRIAMDREKIFDGLDMFVEYCSDLNCLNSAFPFPSEHTRFKYFSEENRSPVVDVFNDTSFEVTLLSGLPGAGKDYWIRYNSCGLPVISLDEIRKELKIDPSESQGRVVNHARDLAKIFLRKKEPFIWNATNVTREMRSRCISLFSAYNARIRVVYIESSFKNIYLQNESRDAVVPKRVIDKLRMKWELPEIVESHQLEFFENKKMS</sequence>
<dbReference type="PANTHER" id="PTHR47545:SF1">
    <property type="entry name" value="MULTIFUNCTIONAL CCA PROTEIN"/>
    <property type="match status" value="1"/>
</dbReference>
<reference evidence="3 4" key="1">
    <citation type="journal article" date="2009" name="Stand. Genomic Sci.">
        <title>Complete genome sequence of Desulfomicrobium baculatum type strain (X).</title>
        <authorList>
            <person name="Copeland A."/>
            <person name="Spring S."/>
            <person name="Goker M."/>
            <person name="Schneider S."/>
            <person name="Lapidus A."/>
            <person name="Del Rio T.G."/>
            <person name="Tice H."/>
            <person name="Cheng J.F."/>
            <person name="Chen F."/>
            <person name="Nolan M."/>
            <person name="Bruce D."/>
            <person name="Goodwin L."/>
            <person name="Pitluck S."/>
            <person name="Ivanova N."/>
            <person name="Mavrommatis K."/>
            <person name="Ovchinnikova G."/>
            <person name="Pati A."/>
            <person name="Chen A."/>
            <person name="Palaniappan K."/>
            <person name="Land M."/>
            <person name="Hauser L."/>
            <person name="Chang Y.J."/>
            <person name="Jeffries C.C."/>
            <person name="Meincke L."/>
            <person name="Sims D."/>
            <person name="Brettin T."/>
            <person name="Detter J.C."/>
            <person name="Han C."/>
            <person name="Chain P."/>
            <person name="Bristow J."/>
            <person name="Eisen J.A."/>
            <person name="Markowitz V."/>
            <person name="Hugenholtz P."/>
            <person name="Kyrpides N.C."/>
            <person name="Klenk H.P."/>
            <person name="Lucas S."/>
        </authorList>
    </citation>
    <scope>NUCLEOTIDE SEQUENCE [LARGE SCALE GENOMIC DNA]</scope>
    <source>
        <strain evidence="4">DSM 4028 / VKM B-1378 / X</strain>
    </source>
</reference>
<dbReference type="Pfam" id="PF13671">
    <property type="entry name" value="AAA_33"/>
    <property type="match status" value="1"/>
</dbReference>
<dbReference type="KEGG" id="dba:Dbac_1257"/>
<dbReference type="Gene3D" id="3.40.50.300">
    <property type="entry name" value="P-loop containing nucleotide triphosphate hydrolases"/>
    <property type="match status" value="1"/>
</dbReference>
<evidence type="ECO:0000313" key="3">
    <source>
        <dbReference type="EMBL" id="ACU89360.1"/>
    </source>
</evidence>
<evidence type="ECO:0000256" key="1">
    <source>
        <dbReference type="ARBA" id="ARBA00022741"/>
    </source>
</evidence>
<evidence type="ECO:0000313" key="4">
    <source>
        <dbReference type="Proteomes" id="UP000002216"/>
    </source>
</evidence>
<feature type="domain" description="HD" evidence="2">
    <location>
        <begin position="46"/>
        <end position="152"/>
    </location>
</feature>
<dbReference type="STRING" id="525897.Dbac_1257"/>
<gene>
    <name evidence="3" type="ordered locus">Dbac_1257</name>
</gene>
<dbReference type="SUPFAM" id="SSF109604">
    <property type="entry name" value="HD-domain/PDEase-like"/>
    <property type="match status" value="1"/>
</dbReference>
<evidence type="ECO:0000259" key="2">
    <source>
        <dbReference type="Pfam" id="PF01966"/>
    </source>
</evidence>
<dbReference type="PANTHER" id="PTHR47545">
    <property type="entry name" value="MULTIFUNCTIONAL CCA PROTEIN"/>
    <property type="match status" value="1"/>
</dbReference>
<name>C7LRX7_DESBD</name>